<protein>
    <submittedName>
        <fullName evidence="2">Uncharacterized protein</fullName>
    </submittedName>
</protein>
<evidence type="ECO:0000256" key="1">
    <source>
        <dbReference type="SAM" id="MobiDB-lite"/>
    </source>
</evidence>
<accession>A0A1I5CND7</accession>
<reference evidence="3" key="1">
    <citation type="submission" date="2016-10" db="EMBL/GenBank/DDBJ databases">
        <authorList>
            <person name="Varghese N."/>
            <person name="Submissions S."/>
        </authorList>
    </citation>
    <scope>NUCLEOTIDE SEQUENCE [LARGE SCALE GENOMIC DNA]</scope>
    <source>
        <strain evidence="3">DSM 43161</strain>
    </source>
</reference>
<sequence length="107" mass="11745">MARVRVRNDTGSRLDAVRIHPPGREQDPVDFGPVEVGGSSDYREVRDVRRFARVEVSGPGGDRALQPFDLVGEEALPPGRYTYRLGLAGDRLTLDLEADREADDAPG</sequence>
<dbReference type="Proteomes" id="UP000183642">
    <property type="component" value="Unassembled WGS sequence"/>
</dbReference>
<evidence type="ECO:0000313" key="2">
    <source>
        <dbReference type="EMBL" id="SFN88530.1"/>
    </source>
</evidence>
<dbReference type="AlphaFoldDB" id="A0A1I5CND7"/>
<feature type="compositionally biased region" description="Basic and acidic residues" evidence="1">
    <location>
        <begin position="1"/>
        <end position="27"/>
    </location>
</feature>
<gene>
    <name evidence="2" type="ORF">SAMN05660359_00428</name>
</gene>
<organism evidence="2 3">
    <name type="scientific">Geodermatophilus obscurus</name>
    <dbReference type="NCBI Taxonomy" id="1861"/>
    <lineage>
        <taxon>Bacteria</taxon>
        <taxon>Bacillati</taxon>
        <taxon>Actinomycetota</taxon>
        <taxon>Actinomycetes</taxon>
        <taxon>Geodermatophilales</taxon>
        <taxon>Geodermatophilaceae</taxon>
        <taxon>Geodermatophilus</taxon>
    </lineage>
</organism>
<keyword evidence="3" id="KW-1185">Reference proteome</keyword>
<dbReference type="EMBL" id="FOWE01000001">
    <property type="protein sequence ID" value="SFN88530.1"/>
    <property type="molecule type" value="Genomic_DNA"/>
</dbReference>
<proteinExistence type="predicted"/>
<evidence type="ECO:0000313" key="3">
    <source>
        <dbReference type="Proteomes" id="UP000183642"/>
    </source>
</evidence>
<feature type="region of interest" description="Disordered" evidence="1">
    <location>
        <begin position="1"/>
        <end position="38"/>
    </location>
</feature>
<name>A0A1I5CND7_9ACTN</name>